<comment type="caution">
    <text evidence="10">The sequence shown here is derived from an EMBL/GenBank/DDBJ whole genome shotgun (WGS) entry which is preliminary data.</text>
</comment>
<dbReference type="GO" id="GO:0000156">
    <property type="term" value="F:phosphorelay response regulator activity"/>
    <property type="evidence" value="ECO:0007669"/>
    <property type="project" value="TreeGrafter"/>
</dbReference>
<keyword evidence="1 6" id="KW-0597">Phosphoprotein</keyword>
<feature type="domain" description="OmpR/PhoB-type" evidence="9">
    <location>
        <begin position="124"/>
        <end position="220"/>
    </location>
</feature>
<evidence type="ECO:0000259" key="9">
    <source>
        <dbReference type="PROSITE" id="PS51755"/>
    </source>
</evidence>
<evidence type="ECO:0000256" key="1">
    <source>
        <dbReference type="ARBA" id="ARBA00022553"/>
    </source>
</evidence>
<dbReference type="Gene3D" id="6.10.250.690">
    <property type="match status" value="1"/>
</dbReference>
<dbReference type="InterPro" id="IPR036388">
    <property type="entry name" value="WH-like_DNA-bd_sf"/>
</dbReference>
<dbReference type="PANTHER" id="PTHR48111:SF67">
    <property type="entry name" value="TRANSCRIPTIONAL REGULATORY PROTEIN TCTD"/>
    <property type="match status" value="1"/>
</dbReference>
<dbReference type="Pfam" id="PF00486">
    <property type="entry name" value="Trans_reg_C"/>
    <property type="match status" value="1"/>
</dbReference>
<name>A0A0B1QAD7_9HYPH</name>
<keyword evidence="4 7" id="KW-0238">DNA-binding</keyword>
<dbReference type="SMART" id="SM00862">
    <property type="entry name" value="Trans_reg_C"/>
    <property type="match status" value="1"/>
</dbReference>
<dbReference type="PROSITE" id="PS50110">
    <property type="entry name" value="RESPONSE_REGULATORY"/>
    <property type="match status" value="1"/>
</dbReference>
<feature type="DNA-binding region" description="OmpR/PhoB-type" evidence="7">
    <location>
        <begin position="124"/>
        <end position="220"/>
    </location>
</feature>
<evidence type="ECO:0000256" key="7">
    <source>
        <dbReference type="PROSITE-ProRule" id="PRU01091"/>
    </source>
</evidence>
<evidence type="ECO:0000313" key="10">
    <source>
        <dbReference type="EMBL" id="KHJ55780.1"/>
    </source>
</evidence>
<evidence type="ECO:0000256" key="6">
    <source>
        <dbReference type="PROSITE-ProRule" id="PRU00169"/>
    </source>
</evidence>
<dbReference type="GO" id="GO:0005829">
    <property type="term" value="C:cytosol"/>
    <property type="evidence" value="ECO:0007669"/>
    <property type="project" value="TreeGrafter"/>
</dbReference>
<dbReference type="CDD" id="cd00383">
    <property type="entry name" value="trans_reg_C"/>
    <property type="match status" value="1"/>
</dbReference>
<dbReference type="SMART" id="SM00448">
    <property type="entry name" value="REC"/>
    <property type="match status" value="1"/>
</dbReference>
<dbReference type="PANTHER" id="PTHR48111">
    <property type="entry name" value="REGULATOR OF RPOS"/>
    <property type="match status" value="1"/>
</dbReference>
<dbReference type="InterPro" id="IPR011006">
    <property type="entry name" value="CheY-like_superfamily"/>
</dbReference>
<proteinExistence type="predicted"/>
<organism evidence="10 11">
    <name type="scientific">Aureimonas altamirensis</name>
    <dbReference type="NCBI Taxonomy" id="370622"/>
    <lineage>
        <taxon>Bacteria</taxon>
        <taxon>Pseudomonadati</taxon>
        <taxon>Pseudomonadota</taxon>
        <taxon>Alphaproteobacteria</taxon>
        <taxon>Hyphomicrobiales</taxon>
        <taxon>Aurantimonadaceae</taxon>
        <taxon>Aureimonas</taxon>
    </lineage>
</organism>
<feature type="domain" description="Response regulatory" evidence="8">
    <location>
        <begin position="2"/>
        <end position="116"/>
    </location>
</feature>
<keyword evidence="5" id="KW-0804">Transcription</keyword>
<dbReference type="InterPro" id="IPR001867">
    <property type="entry name" value="OmpR/PhoB-type_DNA-bd"/>
</dbReference>
<feature type="modified residue" description="4-aspartylphosphate" evidence="6">
    <location>
        <position position="51"/>
    </location>
</feature>
<dbReference type="STRING" id="370622.LA66_03880"/>
<accession>A0A0B1QAD7</accession>
<evidence type="ECO:0000256" key="2">
    <source>
        <dbReference type="ARBA" id="ARBA00023012"/>
    </source>
</evidence>
<dbReference type="GO" id="GO:0032993">
    <property type="term" value="C:protein-DNA complex"/>
    <property type="evidence" value="ECO:0007669"/>
    <property type="project" value="TreeGrafter"/>
</dbReference>
<gene>
    <name evidence="10" type="ORF">LA66_03880</name>
</gene>
<dbReference type="GO" id="GO:0000976">
    <property type="term" value="F:transcription cis-regulatory region binding"/>
    <property type="evidence" value="ECO:0007669"/>
    <property type="project" value="TreeGrafter"/>
</dbReference>
<dbReference type="AlphaFoldDB" id="A0A0B1QAD7"/>
<dbReference type="Gene3D" id="3.40.50.2300">
    <property type="match status" value="1"/>
</dbReference>
<dbReference type="Gene3D" id="1.10.10.10">
    <property type="entry name" value="Winged helix-like DNA-binding domain superfamily/Winged helix DNA-binding domain"/>
    <property type="match status" value="1"/>
</dbReference>
<dbReference type="Proteomes" id="UP000030826">
    <property type="component" value="Unassembled WGS sequence"/>
</dbReference>
<dbReference type="EMBL" id="JRFJ01000001">
    <property type="protein sequence ID" value="KHJ55780.1"/>
    <property type="molecule type" value="Genomic_DNA"/>
</dbReference>
<dbReference type="Pfam" id="PF00072">
    <property type="entry name" value="Response_reg"/>
    <property type="match status" value="1"/>
</dbReference>
<evidence type="ECO:0000256" key="4">
    <source>
        <dbReference type="ARBA" id="ARBA00023125"/>
    </source>
</evidence>
<dbReference type="FunFam" id="3.40.50.2300:FF:000002">
    <property type="entry name" value="DNA-binding response regulator PhoP"/>
    <property type="match status" value="1"/>
</dbReference>
<dbReference type="PROSITE" id="PS51755">
    <property type="entry name" value="OMPR_PHOB"/>
    <property type="match status" value="1"/>
</dbReference>
<dbReference type="InterPro" id="IPR001789">
    <property type="entry name" value="Sig_transdc_resp-reg_receiver"/>
</dbReference>
<protein>
    <submittedName>
        <fullName evidence="10">Chemotaxis protein CheY</fullName>
    </submittedName>
</protein>
<dbReference type="SUPFAM" id="SSF52172">
    <property type="entry name" value="CheY-like"/>
    <property type="match status" value="1"/>
</dbReference>
<sequence length="224" mass="24683">MRLLLAEDNDDLGDAVFRHLRNAGHSVEWVRQGEAALDAVAAEPYDALILDLMLPGRDGLSIIEELRRARNAIPILVVTARAEIDDKVSLLDRGADDYLVKPFDLRELDARLRAVLRRPAGRTTSLMEFGDTVVDLAGHSVSVSGQAVELSRREFRLLEILLARVGAVVPKERLMSQLFSFDEAVSVNALELYVSRLRRKLEGAALEIATVRGVGYVARITNGG</sequence>
<keyword evidence="3" id="KW-0805">Transcription regulation</keyword>
<evidence type="ECO:0000313" key="11">
    <source>
        <dbReference type="Proteomes" id="UP000030826"/>
    </source>
</evidence>
<evidence type="ECO:0000259" key="8">
    <source>
        <dbReference type="PROSITE" id="PS50110"/>
    </source>
</evidence>
<dbReference type="InterPro" id="IPR039420">
    <property type="entry name" value="WalR-like"/>
</dbReference>
<keyword evidence="2" id="KW-0902">Two-component regulatory system</keyword>
<dbReference type="OrthoDB" id="9802426at2"/>
<dbReference type="RefSeq" id="WP_039188832.1">
    <property type="nucleotide sequence ID" value="NZ_JRFJ01000001.1"/>
</dbReference>
<evidence type="ECO:0000256" key="5">
    <source>
        <dbReference type="ARBA" id="ARBA00023163"/>
    </source>
</evidence>
<reference evidence="10 11" key="1">
    <citation type="submission" date="2014-09" db="EMBL/GenBank/DDBJ databases">
        <title>Isolation and characterization of Aurantimonas altamirensis ON-56566 from clinical sample following a dog bite.</title>
        <authorList>
            <person name="Eshaghi A."/>
            <person name="Li A."/>
            <person name="Shahinas D."/>
            <person name="Bahn P."/>
            <person name="Kus J.V."/>
            <person name="Patel S.N."/>
        </authorList>
    </citation>
    <scope>NUCLEOTIDE SEQUENCE [LARGE SCALE GENOMIC DNA]</scope>
    <source>
        <strain evidence="10 11">ON-56566</strain>
    </source>
</reference>
<dbReference type="GO" id="GO:0006355">
    <property type="term" value="P:regulation of DNA-templated transcription"/>
    <property type="evidence" value="ECO:0007669"/>
    <property type="project" value="InterPro"/>
</dbReference>
<evidence type="ECO:0000256" key="3">
    <source>
        <dbReference type="ARBA" id="ARBA00023015"/>
    </source>
</evidence>